<organism evidence="1 2">
    <name type="scientific">Vanilla planifolia</name>
    <name type="common">Vanilla</name>
    <dbReference type="NCBI Taxonomy" id="51239"/>
    <lineage>
        <taxon>Eukaryota</taxon>
        <taxon>Viridiplantae</taxon>
        <taxon>Streptophyta</taxon>
        <taxon>Embryophyta</taxon>
        <taxon>Tracheophyta</taxon>
        <taxon>Spermatophyta</taxon>
        <taxon>Magnoliopsida</taxon>
        <taxon>Liliopsida</taxon>
        <taxon>Asparagales</taxon>
        <taxon>Orchidaceae</taxon>
        <taxon>Vanilloideae</taxon>
        <taxon>Vanilleae</taxon>
        <taxon>Vanilla</taxon>
    </lineage>
</organism>
<dbReference type="Proteomes" id="UP000636800">
    <property type="component" value="Chromosome 1"/>
</dbReference>
<protein>
    <submittedName>
        <fullName evidence="1">Uncharacterized protein</fullName>
    </submittedName>
</protein>
<gene>
    <name evidence="1" type="ORF">HPP92_001171</name>
</gene>
<keyword evidence="2" id="KW-1185">Reference proteome</keyword>
<dbReference type="AlphaFoldDB" id="A0A835VGT3"/>
<sequence>MVTPLWQEGRVEEAENDARRTEFFNPKPIDGSKNQSVKAARRSISLFLWFRSCLFKLKKERSKRGIRERSIAADNMFKQWNPNLLAGDGTTEPLVEVKEPKGQIASMTMQVIIKHLTPSPSIALEGVQRLLTRFEDM</sequence>
<evidence type="ECO:0000313" key="2">
    <source>
        <dbReference type="Proteomes" id="UP000636800"/>
    </source>
</evidence>
<accession>A0A835VGT3</accession>
<name>A0A835VGT3_VANPL</name>
<dbReference type="EMBL" id="JADCNL010000001">
    <property type="protein sequence ID" value="KAG0496480.1"/>
    <property type="molecule type" value="Genomic_DNA"/>
</dbReference>
<evidence type="ECO:0000313" key="1">
    <source>
        <dbReference type="EMBL" id="KAG0496480.1"/>
    </source>
</evidence>
<reference evidence="1 2" key="1">
    <citation type="journal article" date="2020" name="Nat. Food">
        <title>A phased Vanilla planifolia genome enables genetic improvement of flavour and production.</title>
        <authorList>
            <person name="Hasing T."/>
            <person name="Tang H."/>
            <person name="Brym M."/>
            <person name="Khazi F."/>
            <person name="Huang T."/>
            <person name="Chambers A.H."/>
        </authorList>
    </citation>
    <scope>NUCLEOTIDE SEQUENCE [LARGE SCALE GENOMIC DNA]</scope>
    <source>
        <tissue evidence="1">Leaf</tissue>
    </source>
</reference>
<proteinExistence type="predicted"/>
<comment type="caution">
    <text evidence="1">The sequence shown here is derived from an EMBL/GenBank/DDBJ whole genome shotgun (WGS) entry which is preliminary data.</text>
</comment>